<reference evidence="15 16" key="1">
    <citation type="journal article" date="2018" name="Science">
        <title>The opium poppy genome and morphinan production.</title>
        <authorList>
            <person name="Guo L."/>
            <person name="Winzer T."/>
            <person name="Yang X."/>
            <person name="Li Y."/>
            <person name="Ning Z."/>
            <person name="He Z."/>
            <person name="Teodor R."/>
            <person name="Lu Y."/>
            <person name="Bowser T.A."/>
            <person name="Graham I.A."/>
            <person name="Ye K."/>
        </authorList>
    </citation>
    <scope>NUCLEOTIDE SEQUENCE [LARGE SCALE GENOMIC DNA]</scope>
    <source>
        <strain evidence="16">cv. HN1</strain>
        <tissue evidence="15">Leaves</tissue>
    </source>
</reference>
<evidence type="ECO:0000256" key="14">
    <source>
        <dbReference type="SAM" id="MobiDB-lite"/>
    </source>
</evidence>
<evidence type="ECO:0000256" key="13">
    <source>
        <dbReference type="RuleBase" id="RU363127"/>
    </source>
</evidence>
<dbReference type="PANTHER" id="PTHR10896:SF20">
    <property type="entry name" value="BETA-1,4-XYLOSYLTRANSFERASE IRX9L-RELATED"/>
    <property type="match status" value="1"/>
</dbReference>
<comment type="function">
    <text evidence="13">Involved in the synthesis of glucuronoxylan hemicellulose in secondary cell walls.</text>
</comment>
<evidence type="ECO:0000256" key="4">
    <source>
        <dbReference type="ARBA" id="ARBA00022692"/>
    </source>
</evidence>
<keyword evidence="4 13" id="KW-0812">Transmembrane</keyword>
<evidence type="ECO:0000256" key="5">
    <source>
        <dbReference type="ARBA" id="ARBA00022968"/>
    </source>
</evidence>
<comment type="cofactor">
    <cofactor evidence="11">
        <name>Mn(2+)</name>
        <dbReference type="ChEBI" id="CHEBI:29035"/>
    </cofactor>
</comment>
<dbReference type="GO" id="GO:0010417">
    <property type="term" value="P:glucuronoxylan biosynthetic process"/>
    <property type="evidence" value="ECO:0007669"/>
    <property type="project" value="TreeGrafter"/>
</dbReference>
<dbReference type="SUPFAM" id="SSF53448">
    <property type="entry name" value="Nucleotide-diphospho-sugar transferases"/>
    <property type="match status" value="1"/>
</dbReference>
<dbReference type="GO" id="GO:0009834">
    <property type="term" value="P:plant-type secondary cell wall biogenesis"/>
    <property type="evidence" value="ECO:0007669"/>
    <property type="project" value="TreeGrafter"/>
</dbReference>
<dbReference type="Proteomes" id="UP000316621">
    <property type="component" value="Chromosome 8"/>
</dbReference>
<gene>
    <name evidence="15" type="ORF">C5167_051190</name>
</gene>
<evidence type="ECO:0000256" key="10">
    <source>
        <dbReference type="ARBA" id="ARBA00023316"/>
    </source>
</evidence>
<evidence type="ECO:0000313" key="16">
    <source>
        <dbReference type="Proteomes" id="UP000316621"/>
    </source>
</evidence>
<feature type="region of interest" description="Disordered" evidence="14">
    <location>
        <begin position="114"/>
        <end position="154"/>
    </location>
</feature>
<evidence type="ECO:0000256" key="7">
    <source>
        <dbReference type="ARBA" id="ARBA00023034"/>
    </source>
</evidence>
<keyword evidence="16" id="KW-1185">Reference proteome</keyword>
<protein>
    <recommendedName>
        <fullName evidence="13">Glycosyltransferases</fullName>
        <ecNumber evidence="13">2.4.-.-</ecNumber>
    </recommendedName>
</protein>
<keyword evidence="8 13" id="KW-0472">Membrane</keyword>
<proteinExistence type="inferred from homology"/>
<dbReference type="Gramene" id="RZC75704">
    <property type="protein sequence ID" value="RZC75704"/>
    <property type="gene ID" value="C5167_051190"/>
</dbReference>
<dbReference type="Gene3D" id="3.90.550.10">
    <property type="entry name" value="Spore Coat Polysaccharide Biosynthesis Protein SpsA, Chain A"/>
    <property type="match status" value="1"/>
</dbReference>
<dbReference type="GO" id="GO:0042285">
    <property type="term" value="F:xylosyltransferase activity"/>
    <property type="evidence" value="ECO:0007669"/>
    <property type="project" value="TreeGrafter"/>
</dbReference>
<evidence type="ECO:0000256" key="3">
    <source>
        <dbReference type="ARBA" id="ARBA00022679"/>
    </source>
</evidence>
<feature type="site" description="Interaction with galactose moiety of substrate glycoprotein" evidence="12">
    <location>
        <position position="340"/>
    </location>
</feature>
<dbReference type="GO" id="GO:0046872">
    <property type="term" value="F:metal ion binding"/>
    <property type="evidence" value="ECO:0007669"/>
    <property type="project" value="UniProtKB-KW"/>
</dbReference>
<comment type="similarity">
    <text evidence="2 13">Belongs to the glycosyltransferase 43 family.</text>
</comment>
<accession>A0A4Y7KQS8</accession>
<keyword evidence="11" id="KW-0479">Metal-binding</keyword>
<evidence type="ECO:0000256" key="2">
    <source>
        <dbReference type="ARBA" id="ARBA00007706"/>
    </source>
</evidence>
<evidence type="ECO:0000256" key="11">
    <source>
        <dbReference type="PIRSR" id="PIRSR605027-3"/>
    </source>
</evidence>
<sequence length="482" mass="54479">MARLGGQTGNVLHSGPSPLPRSISYSRKEPVMVTTFSDFVDSFSVLYRVKSRLLGVFSSLRGVERSKSKRRAVWRKLYIHVFVCFIIGVVMGLFSVVSMNKDEAAAFHLDVRSSSDTSSIDTPLDVRSSSENASIDTPLDVRSSNENASIDTPLDVSSFSENASIDTPLDVGFSSENASIDTPIEENGGRILSESELIQNDTVLVPRKLLIIVTTTYTRPFQAYYLNRLAHTLSMVPPPMVWIVVEMSNQTTETAGILRKTGIMYRHLVCGNNISDVKDGSIHQRNVALAHIEKHQLDGITYFAEEDNVYSVELFEQMRDIRHFGTWPVAMLIENRAIVEGPVCNGTQISAWRTNEIIGRTKRSHASMSGFAFNSTIIWDPKRWHRTVRTTPEPIRQLEKVNEDFQVSAFIEQLVEDESQMECLVNCSRVMVWHLPLEASHLDEDMLINRTLQTKVVPIRFINKYSSSRSYNEKLQRKSQKP</sequence>
<keyword evidence="10 13" id="KW-0961">Cell wall biogenesis/degradation</keyword>
<organism evidence="15 16">
    <name type="scientific">Papaver somniferum</name>
    <name type="common">Opium poppy</name>
    <dbReference type="NCBI Taxonomy" id="3469"/>
    <lineage>
        <taxon>Eukaryota</taxon>
        <taxon>Viridiplantae</taxon>
        <taxon>Streptophyta</taxon>
        <taxon>Embryophyta</taxon>
        <taxon>Tracheophyta</taxon>
        <taxon>Spermatophyta</taxon>
        <taxon>Magnoliopsida</taxon>
        <taxon>Ranunculales</taxon>
        <taxon>Papaveraceae</taxon>
        <taxon>Papaveroideae</taxon>
        <taxon>Papaver</taxon>
    </lineage>
</organism>
<evidence type="ECO:0000256" key="9">
    <source>
        <dbReference type="ARBA" id="ARBA00023180"/>
    </source>
</evidence>
<dbReference type="CDD" id="cd00218">
    <property type="entry name" value="GlcAT-I"/>
    <property type="match status" value="1"/>
</dbReference>
<keyword evidence="6 13" id="KW-1133">Transmembrane helix</keyword>
<dbReference type="InterPro" id="IPR029044">
    <property type="entry name" value="Nucleotide-diphossugar_trans"/>
</dbReference>
<keyword evidence="9" id="KW-0325">Glycoprotein</keyword>
<keyword evidence="5 13" id="KW-0735">Signal-anchor</keyword>
<dbReference type="AlphaFoldDB" id="A0A4Y7KQS8"/>
<dbReference type="PANTHER" id="PTHR10896">
    <property type="entry name" value="GALACTOSYLGALACTOSYLXYLOSYLPROTEIN 3-BETA-GLUCURONOSYLTRANSFERASE BETA-1,3-GLUCURONYLTRANSFERASE"/>
    <property type="match status" value="1"/>
</dbReference>
<evidence type="ECO:0000256" key="6">
    <source>
        <dbReference type="ARBA" id="ARBA00022989"/>
    </source>
</evidence>
<evidence type="ECO:0000256" key="12">
    <source>
        <dbReference type="PIRSR" id="PIRSR605027-4"/>
    </source>
</evidence>
<keyword evidence="3 13" id="KW-0808">Transferase</keyword>
<name>A0A4Y7KQS8_PAPSO</name>
<dbReference type="Pfam" id="PF03360">
    <property type="entry name" value="Glyco_transf_43"/>
    <property type="match status" value="1"/>
</dbReference>
<dbReference type="InterPro" id="IPR005027">
    <property type="entry name" value="Glyco_trans_43"/>
</dbReference>
<keyword evidence="11" id="KW-0464">Manganese</keyword>
<evidence type="ECO:0000256" key="8">
    <source>
        <dbReference type="ARBA" id="ARBA00023136"/>
    </source>
</evidence>
<feature type="transmembrane region" description="Helical" evidence="13">
    <location>
        <begin position="77"/>
        <end position="97"/>
    </location>
</feature>
<dbReference type="GO" id="GO:0071555">
    <property type="term" value="P:cell wall organization"/>
    <property type="evidence" value="ECO:0007669"/>
    <property type="project" value="UniProtKB-KW"/>
</dbReference>
<feature type="compositionally biased region" description="Polar residues" evidence="14">
    <location>
        <begin position="142"/>
        <end position="154"/>
    </location>
</feature>
<comment type="subcellular location">
    <subcellularLocation>
        <location evidence="1 13">Golgi apparatus membrane</location>
        <topology evidence="1 13">Single-pass type II membrane protein</topology>
    </subcellularLocation>
</comment>
<keyword evidence="7 13" id="KW-0333">Golgi apparatus</keyword>
<dbReference type="EMBL" id="CM010722">
    <property type="protein sequence ID" value="RZC75704.1"/>
    <property type="molecule type" value="Genomic_DNA"/>
</dbReference>
<dbReference type="EC" id="2.4.-.-" evidence="13"/>
<feature type="compositionally biased region" description="Polar residues" evidence="14">
    <location>
        <begin position="114"/>
        <end position="135"/>
    </location>
</feature>
<evidence type="ECO:0000313" key="15">
    <source>
        <dbReference type="EMBL" id="RZC75704.1"/>
    </source>
</evidence>
<evidence type="ECO:0000256" key="1">
    <source>
        <dbReference type="ARBA" id="ARBA00004323"/>
    </source>
</evidence>
<dbReference type="GO" id="GO:0015018">
    <property type="term" value="F:galactosylgalactosylxylosylprotein 3-beta-glucuronosyltransferase activity"/>
    <property type="evidence" value="ECO:0007669"/>
    <property type="project" value="InterPro"/>
</dbReference>
<dbReference type="GO" id="GO:0000139">
    <property type="term" value="C:Golgi membrane"/>
    <property type="evidence" value="ECO:0007669"/>
    <property type="project" value="UniProtKB-SubCell"/>
</dbReference>
<feature type="binding site" evidence="11">
    <location>
        <position position="307"/>
    </location>
    <ligand>
        <name>Mn(2+)</name>
        <dbReference type="ChEBI" id="CHEBI:29035"/>
    </ligand>
</feature>
<dbReference type="STRING" id="3469.A0A4Y7KQS8"/>